<dbReference type="AlphaFoldDB" id="A0A2H0X7L0"/>
<keyword evidence="1" id="KW-0175">Coiled coil</keyword>
<feature type="transmembrane region" description="Helical" evidence="2">
    <location>
        <begin position="6"/>
        <end position="26"/>
    </location>
</feature>
<keyword evidence="2" id="KW-1133">Transmembrane helix</keyword>
<evidence type="ECO:0000256" key="1">
    <source>
        <dbReference type="SAM" id="Coils"/>
    </source>
</evidence>
<organism evidence="3 4">
    <name type="scientific">candidate division WWE3 bacterium CG08_land_8_20_14_0_20_43_13</name>
    <dbReference type="NCBI Taxonomy" id="1975087"/>
    <lineage>
        <taxon>Bacteria</taxon>
        <taxon>Katanobacteria</taxon>
    </lineage>
</organism>
<keyword evidence="2" id="KW-0812">Transmembrane</keyword>
<evidence type="ECO:0000256" key="2">
    <source>
        <dbReference type="SAM" id="Phobius"/>
    </source>
</evidence>
<proteinExistence type="predicted"/>
<protein>
    <submittedName>
        <fullName evidence="3">Uncharacterized protein</fullName>
    </submittedName>
</protein>
<sequence>MSKKDIIYLVSIVILIVIGLFGFIHYKSILSDLNDKNLSLSNENDKISNELKVVKNELDQMKLRQKDTHLIYTMLKESYFKPELSNSSLVALAILLNDREVCKDVSGNDVELCNDVFDGRCDKYEYPNREICANLNTMIDRKVTPDELISHCNNKNLIEDDLAQTHCFQHFARITKNANLCDEICKAPINNTNCRANCRDNNNELMPCQDLYIKECVDYVLNGE</sequence>
<accession>A0A2H0X7L0</accession>
<evidence type="ECO:0000313" key="3">
    <source>
        <dbReference type="EMBL" id="PIS20825.1"/>
    </source>
</evidence>
<evidence type="ECO:0000313" key="4">
    <source>
        <dbReference type="Proteomes" id="UP000231414"/>
    </source>
</evidence>
<gene>
    <name evidence="3" type="ORF">COT52_01700</name>
</gene>
<reference evidence="4" key="1">
    <citation type="submission" date="2017-09" db="EMBL/GenBank/DDBJ databases">
        <title>Depth-based differentiation of microbial function through sediment-hosted aquifers and enrichment of novel symbionts in the deep terrestrial subsurface.</title>
        <authorList>
            <person name="Probst A.J."/>
            <person name="Ladd B."/>
            <person name="Jarett J.K."/>
            <person name="Geller-Mcgrath D.E."/>
            <person name="Sieber C.M.K."/>
            <person name="Emerson J.B."/>
            <person name="Anantharaman K."/>
            <person name="Thomas B.C."/>
            <person name="Malmstrom R."/>
            <person name="Stieglmeier M."/>
            <person name="Klingl A."/>
            <person name="Woyke T."/>
            <person name="Ryan C.M."/>
            <person name="Banfield J.F."/>
        </authorList>
    </citation>
    <scope>NUCLEOTIDE SEQUENCE [LARGE SCALE GENOMIC DNA]</scope>
</reference>
<dbReference type="EMBL" id="PEYW01000026">
    <property type="protein sequence ID" value="PIS20825.1"/>
    <property type="molecule type" value="Genomic_DNA"/>
</dbReference>
<name>A0A2H0X7L0_UNCKA</name>
<keyword evidence="2" id="KW-0472">Membrane</keyword>
<dbReference type="Proteomes" id="UP000231414">
    <property type="component" value="Unassembled WGS sequence"/>
</dbReference>
<feature type="coiled-coil region" evidence="1">
    <location>
        <begin position="30"/>
        <end position="64"/>
    </location>
</feature>
<comment type="caution">
    <text evidence="3">The sequence shown here is derived from an EMBL/GenBank/DDBJ whole genome shotgun (WGS) entry which is preliminary data.</text>
</comment>